<evidence type="ECO:0000256" key="2">
    <source>
        <dbReference type="SAM" id="Phobius"/>
    </source>
</evidence>
<keyword evidence="2" id="KW-0812">Transmembrane</keyword>
<keyword evidence="2" id="KW-0472">Membrane</keyword>
<accession>A0A8D8VLZ6</accession>
<proteinExistence type="predicted"/>
<protein>
    <submittedName>
        <fullName evidence="3">Uncharacterized protein</fullName>
    </submittedName>
</protein>
<evidence type="ECO:0000313" key="3">
    <source>
        <dbReference type="EMBL" id="CAG6627423.1"/>
    </source>
</evidence>
<dbReference type="EMBL" id="HBUF01065291">
    <property type="protein sequence ID" value="CAG6627423.1"/>
    <property type="molecule type" value="Transcribed_RNA"/>
</dbReference>
<reference evidence="3" key="1">
    <citation type="submission" date="2021-05" db="EMBL/GenBank/DDBJ databases">
        <authorList>
            <person name="Alioto T."/>
            <person name="Alioto T."/>
            <person name="Gomez Garrido J."/>
        </authorList>
    </citation>
    <scope>NUCLEOTIDE SEQUENCE</scope>
</reference>
<evidence type="ECO:0000256" key="1">
    <source>
        <dbReference type="SAM" id="MobiDB-lite"/>
    </source>
</evidence>
<feature type="region of interest" description="Disordered" evidence="1">
    <location>
        <begin position="1"/>
        <end position="75"/>
    </location>
</feature>
<feature type="transmembrane region" description="Helical" evidence="2">
    <location>
        <begin position="146"/>
        <end position="171"/>
    </location>
</feature>
<name>A0A8D8VLZ6_9HEMI</name>
<organism evidence="3">
    <name type="scientific">Cacopsylla melanoneura</name>
    <dbReference type="NCBI Taxonomy" id="428564"/>
    <lineage>
        <taxon>Eukaryota</taxon>
        <taxon>Metazoa</taxon>
        <taxon>Ecdysozoa</taxon>
        <taxon>Arthropoda</taxon>
        <taxon>Hexapoda</taxon>
        <taxon>Insecta</taxon>
        <taxon>Pterygota</taxon>
        <taxon>Neoptera</taxon>
        <taxon>Paraneoptera</taxon>
        <taxon>Hemiptera</taxon>
        <taxon>Sternorrhyncha</taxon>
        <taxon>Psylloidea</taxon>
        <taxon>Psyllidae</taxon>
        <taxon>Psyllinae</taxon>
        <taxon>Cacopsylla</taxon>
    </lineage>
</organism>
<feature type="compositionally biased region" description="Basic and acidic residues" evidence="1">
    <location>
        <begin position="65"/>
        <end position="75"/>
    </location>
</feature>
<sequence length="174" mass="19591">MSLPDLRGWDTHSRRGIPMRQPPHNNIDGGAHHSTAMDEMGRRSRNNLRSPEHKLDGGPHQSSLGDHHTSSQHETGENLALLNGRHPGGTNVHYSDCYHDHFSDHDDNGSNLLSQEVWDKSIKTSGGREARNEGRRIEEELLGGPAFFTFINFCLIVLISLIICPFVCYFIKEK</sequence>
<dbReference type="AlphaFoldDB" id="A0A8D8VLZ6"/>
<keyword evidence="2" id="KW-1133">Transmembrane helix</keyword>